<evidence type="ECO:0000256" key="1">
    <source>
        <dbReference type="ARBA" id="ARBA00009670"/>
    </source>
</evidence>
<dbReference type="HOGENOM" id="CLU_006533_2_5_1"/>
<dbReference type="STRING" id="52586.A0A0B1PDM5"/>
<feature type="domain" description="ABC1 atypical kinase-like" evidence="2">
    <location>
        <begin position="172"/>
        <end position="422"/>
    </location>
</feature>
<proteinExistence type="inferred from homology"/>
<sequence length="585" mass="67233">MNGTSLLLSQSRRGVSTNVKWICGRKFSTSGLGLKQSIPHLSNVKISNPNKEGLKKKSLQVLTVVAGISGLAATLFYKDDLIHAFQASVRTGRVLKTMVICMNDYRQTLNQNDQIEDKEEKNKLLTACHQRCADRTLKTLEDNAGIFIKLGQHLSAMSYLLPLPWTVTFIPLQDKCPVSSFESVGTLFKMDTGQDINEYFSDFSSKPIGAASLAQVHLATIRETALPVAVKIQHPALAEWAMLDLELIKFTFSTVKKFFPTYDFDWLSKEIEYSLPLELDFTKESQNAIRCKEYFSKFPNIPLVIPDVIWAKKRILVMENVSGQRPDDLDYLDKNGIDRDEVSAALARIFNQMIFGKGAPLHCDPHGGNIAIRKNEKRKGCNFDIILYDHGLYRDIPIETRRSYAKLWLAIIEADEPKMRQYAREVAGVTDDKFVIFASAITGREFEVVTSDISKKRSAEEKMHIRKALSQGMLQDLIELLSKVPRIILLILKTNDLTRNLDENLHTRYGSVRTFLILARYCSRTVLEEKLEDLYNRKNLLWPSNLFSLFRCWYDFFRVQVKLELFELHEFFRRNWQDFKELKDV</sequence>
<protein>
    <submittedName>
        <fullName evidence="3">Putative abc1 family protein</fullName>
    </submittedName>
</protein>
<dbReference type="PANTHER" id="PTHR43173:SF19">
    <property type="entry name" value="AARF DOMAIN-CONTAINING PROTEIN KINASE 1"/>
    <property type="match status" value="1"/>
</dbReference>
<dbReference type="InterPro" id="IPR004147">
    <property type="entry name" value="ABC1_dom"/>
</dbReference>
<keyword evidence="4" id="KW-1185">Reference proteome</keyword>
<accession>A0A0B1PDM5</accession>
<evidence type="ECO:0000259" key="2">
    <source>
        <dbReference type="Pfam" id="PF03109"/>
    </source>
</evidence>
<dbReference type="InterPro" id="IPR051130">
    <property type="entry name" value="Mito_struct-func_regulator"/>
</dbReference>
<dbReference type="OMA" id="RCNPEDI"/>
<dbReference type="AlphaFoldDB" id="A0A0B1PDM5"/>
<dbReference type="InterPro" id="IPR011009">
    <property type="entry name" value="Kinase-like_dom_sf"/>
</dbReference>
<reference evidence="3 4" key="1">
    <citation type="journal article" date="2014" name="BMC Genomics">
        <title>Adaptive genomic structural variation in the grape powdery mildew pathogen, Erysiphe necator.</title>
        <authorList>
            <person name="Jones L."/>
            <person name="Riaz S."/>
            <person name="Morales-Cruz A."/>
            <person name="Amrine K.C."/>
            <person name="McGuire B."/>
            <person name="Gubler W.D."/>
            <person name="Walker M.A."/>
            <person name="Cantu D."/>
        </authorList>
    </citation>
    <scope>NUCLEOTIDE SEQUENCE [LARGE SCALE GENOMIC DNA]</scope>
    <source>
        <strain evidence="4">c</strain>
    </source>
</reference>
<dbReference type="Pfam" id="PF03109">
    <property type="entry name" value="ABC1"/>
    <property type="match status" value="1"/>
</dbReference>
<organism evidence="3 4">
    <name type="scientific">Uncinula necator</name>
    <name type="common">Grape powdery mildew</name>
    <dbReference type="NCBI Taxonomy" id="52586"/>
    <lineage>
        <taxon>Eukaryota</taxon>
        <taxon>Fungi</taxon>
        <taxon>Dikarya</taxon>
        <taxon>Ascomycota</taxon>
        <taxon>Pezizomycotina</taxon>
        <taxon>Leotiomycetes</taxon>
        <taxon>Erysiphales</taxon>
        <taxon>Erysiphaceae</taxon>
        <taxon>Erysiphe</taxon>
    </lineage>
</organism>
<evidence type="ECO:0000313" key="4">
    <source>
        <dbReference type="Proteomes" id="UP000030854"/>
    </source>
</evidence>
<comment type="similarity">
    <text evidence="1">Belongs to the protein kinase superfamily. ADCK protein kinase family.</text>
</comment>
<dbReference type="SUPFAM" id="SSF56112">
    <property type="entry name" value="Protein kinase-like (PK-like)"/>
    <property type="match status" value="1"/>
</dbReference>
<evidence type="ECO:0000313" key="3">
    <source>
        <dbReference type="EMBL" id="KHJ35465.1"/>
    </source>
</evidence>
<dbReference type="Proteomes" id="UP000030854">
    <property type="component" value="Unassembled WGS sequence"/>
</dbReference>
<dbReference type="GO" id="GO:0005743">
    <property type="term" value="C:mitochondrial inner membrane"/>
    <property type="evidence" value="ECO:0007669"/>
    <property type="project" value="EnsemblFungi"/>
</dbReference>
<dbReference type="PANTHER" id="PTHR43173">
    <property type="entry name" value="ABC1 FAMILY PROTEIN"/>
    <property type="match status" value="1"/>
</dbReference>
<dbReference type="EMBL" id="JNVN01000380">
    <property type="protein sequence ID" value="KHJ35465.1"/>
    <property type="molecule type" value="Genomic_DNA"/>
</dbReference>
<gene>
    <name evidence="3" type="ORF">EV44_g4715</name>
</gene>
<dbReference type="CDD" id="cd13969">
    <property type="entry name" value="ADCK1-like"/>
    <property type="match status" value="1"/>
</dbReference>
<dbReference type="GO" id="GO:0007005">
    <property type="term" value="P:mitochondrion organization"/>
    <property type="evidence" value="ECO:0007669"/>
    <property type="project" value="EnsemblFungi"/>
</dbReference>
<dbReference type="InterPro" id="IPR045307">
    <property type="entry name" value="ADCK1_dom"/>
</dbReference>
<dbReference type="GO" id="GO:0055088">
    <property type="term" value="P:lipid homeostasis"/>
    <property type="evidence" value="ECO:0007669"/>
    <property type="project" value="EnsemblFungi"/>
</dbReference>
<name>A0A0B1PDM5_UNCNE</name>
<comment type="caution">
    <text evidence="3">The sequence shown here is derived from an EMBL/GenBank/DDBJ whole genome shotgun (WGS) entry which is preliminary data.</text>
</comment>